<feature type="transmembrane region" description="Helical" evidence="1">
    <location>
        <begin position="279"/>
        <end position="301"/>
    </location>
</feature>
<feature type="transmembrane region" description="Helical" evidence="1">
    <location>
        <begin position="183"/>
        <end position="202"/>
    </location>
</feature>
<dbReference type="AlphaFoldDB" id="A0A926E6H1"/>
<feature type="transmembrane region" description="Helical" evidence="1">
    <location>
        <begin position="153"/>
        <end position="171"/>
    </location>
</feature>
<dbReference type="RefSeq" id="WP_249295450.1">
    <property type="nucleotide sequence ID" value="NZ_JACRSV010000003.1"/>
</dbReference>
<evidence type="ECO:0000256" key="1">
    <source>
        <dbReference type="SAM" id="Phobius"/>
    </source>
</evidence>
<protein>
    <submittedName>
        <fullName evidence="3">CPBP family intramembrane metalloprotease</fullName>
    </submittedName>
</protein>
<feature type="transmembrane region" description="Helical" evidence="1">
    <location>
        <begin position="21"/>
        <end position="42"/>
    </location>
</feature>
<feature type="transmembrane region" description="Helical" evidence="1">
    <location>
        <begin position="76"/>
        <end position="97"/>
    </location>
</feature>
<dbReference type="InterPro" id="IPR003675">
    <property type="entry name" value="Rce1/LyrA-like_dom"/>
</dbReference>
<accession>A0A926E6H1</accession>
<comment type="caution">
    <text evidence="3">The sequence shown here is derived from an EMBL/GenBank/DDBJ whole genome shotgun (WGS) entry which is preliminary data.</text>
</comment>
<keyword evidence="3" id="KW-0482">Metalloprotease</keyword>
<keyword evidence="1" id="KW-0812">Transmembrane</keyword>
<sequence>MKKLLSSPIIKNKKGQVRSGWIILSVMTVFYAANSLIPYLIIEVLRYTLILTGDINPVTGYYSATVDWLNDTVLPVALQILMEIIMIVVPLIAWRFVMKRRIKEVGLPSIESGYREGVVGMLLGFICCTLVFVVLVLTGQATVESWKPEFSPLHFWWLLTLLLVAFGEEIMNRAFLMSVLRRVGNIYFVALVPSIVFGFIHLSNPGVTVLSVLNIILIGIEFSYMFIKSGNIWMCIGYHLTWNTFQGIVYGMPVSGLNIPGIITTNFPSNNFLNGGEFGIEGGLLTTAVNVLGFLFIVFYYRNSKYDFISDTTVTESYHLFRPNSKHHEEMEKE</sequence>
<organism evidence="3 4">
    <name type="scientific">Fumia xinanensis</name>
    <dbReference type="NCBI Taxonomy" id="2763659"/>
    <lineage>
        <taxon>Bacteria</taxon>
        <taxon>Bacillati</taxon>
        <taxon>Bacillota</taxon>
        <taxon>Clostridia</taxon>
        <taxon>Eubacteriales</taxon>
        <taxon>Oscillospiraceae</taxon>
        <taxon>Fumia</taxon>
    </lineage>
</organism>
<gene>
    <name evidence="3" type="ORF">H8710_10355</name>
</gene>
<dbReference type="Proteomes" id="UP000610760">
    <property type="component" value="Unassembled WGS sequence"/>
</dbReference>
<name>A0A926E6H1_9FIRM</name>
<keyword evidence="1" id="KW-0472">Membrane</keyword>
<keyword evidence="3" id="KW-0378">Hydrolase</keyword>
<dbReference type="PANTHER" id="PTHR39430">
    <property type="entry name" value="MEMBRANE-ASSOCIATED PROTEASE-RELATED"/>
    <property type="match status" value="1"/>
</dbReference>
<dbReference type="EMBL" id="JACRSV010000003">
    <property type="protein sequence ID" value="MBC8560463.1"/>
    <property type="molecule type" value="Genomic_DNA"/>
</dbReference>
<feature type="domain" description="CAAX prenyl protease 2/Lysostaphin resistance protein A-like" evidence="2">
    <location>
        <begin position="154"/>
        <end position="245"/>
    </location>
</feature>
<feature type="transmembrane region" description="Helical" evidence="1">
    <location>
        <begin position="248"/>
        <end position="267"/>
    </location>
</feature>
<evidence type="ECO:0000313" key="3">
    <source>
        <dbReference type="EMBL" id="MBC8560463.1"/>
    </source>
</evidence>
<dbReference type="GO" id="GO:0008237">
    <property type="term" value="F:metallopeptidase activity"/>
    <property type="evidence" value="ECO:0007669"/>
    <property type="project" value="UniProtKB-KW"/>
</dbReference>
<dbReference type="PANTHER" id="PTHR39430:SF1">
    <property type="entry name" value="PROTEASE"/>
    <property type="match status" value="1"/>
</dbReference>
<proteinExistence type="predicted"/>
<feature type="transmembrane region" description="Helical" evidence="1">
    <location>
        <begin position="208"/>
        <end position="227"/>
    </location>
</feature>
<dbReference type="Pfam" id="PF02517">
    <property type="entry name" value="Rce1-like"/>
    <property type="match status" value="1"/>
</dbReference>
<dbReference type="GO" id="GO:0004175">
    <property type="term" value="F:endopeptidase activity"/>
    <property type="evidence" value="ECO:0007669"/>
    <property type="project" value="UniProtKB-ARBA"/>
</dbReference>
<evidence type="ECO:0000259" key="2">
    <source>
        <dbReference type="Pfam" id="PF02517"/>
    </source>
</evidence>
<reference evidence="3" key="1">
    <citation type="submission" date="2020-08" db="EMBL/GenBank/DDBJ databases">
        <title>Genome public.</title>
        <authorList>
            <person name="Liu C."/>
            <person name="Sun Q."/>
        </authorList>
    </citation>
    <scope>NUCLEOTIDE SEQUENCE</scope>
    <source>
        <strain evidence="3">NSJ-33</strain>
    </source>
</reference>
<feature type="transmembrane region" description="Helical" evidence="1">
    <location>
        <begin position="118"/>
        <end position="141"/>
    </location>
</feature>
<keyword evidence="1" id="KW-1133">Transmembrane helix</keyword>
<dbReference type="GO" id="GO:0080120">
    <property type="term" value="P:CAAX-box protein maturation"/>
    <property type="evidence" value="ECO:0007669"/>
    <property type="project" value="UniProtKB-ARBA"/>
</dbReference>
<evidence type="ECO:0000313" key="4">
    <source>
        <dbReference type="Proteomes" id="UP000610760"/>
    </source>
</evidence>
<keyword evidence="3" id="KW-0645">Protease</keyword>
<keyword evidence="4" id="KW-1185">Reference proteome</keyword>